<organism evidence="1 2">
    <name type="scientific">Hymenobacter volaticus</name>
    <dbReference type="NCBI Taxonomy" id="2932254"/>
    <lineage>
        <taxon>Bacteria</taxon>
        <taxon>Pseudomonadati</taxon>
        <taxon>Bacteroidota</taxon>
        <taxon>Cytophagia</taxon>
        <taxon>Cytophagales</taxon>
        <taxon>Hymenobacteraceae</taxon>
        <taxon>Hymenobacter</taxon>
    </lineage>
</organism>
<name>A0ABY4G5M6_9BACT</name>
<proteinExistence type="predicted"/>
<evidence type="ECO:0000313" key="2">
    <source>
        <dbReference type="Proteomes" id="UP000830401"/>
    </source>
</evidence>
<reference evidence="1" key="1">
    <citation type="submission" date="2022-04" db="EMBL/GenBank/DDBJ databases">
        <title>Hymenobacter sp. isolated from the air.</title>
        <authorList>
            <person name="Won M."/>
            <person name="Lee C.-M."/>
            <person name="Woen H.-Y."/>
            <person name="Kwon S.-W."/>
        </authorList>
    </citation>
    <scope>NUCLEOTIDE SEQUENCE</scope>
    <source>
        <strain evidence="1">5420S-77</strain>
    </source>
</reference>
<sequence length="52" mass="6653">MPTLRPEVRTHGLTFFFNFPYFRSHRRLFDDRHRHYYRYYNPLDGLRYLSLL</sequence>
<dbReference type="RefSeq" id="WP_245120184.1">
    <property type="nucleotide sequence ID" value="NZ_CP095061.1"/>
</dbReference>
<gene>
    <name evidence="1" type="ORF">MUN86_22370</name>
</gene>
<evidence type="ECO:0000313" key="1">
    <source>
        <dbReference type="EMBL" id="UOQ66205.1"/>
    </source>
</evidence>
<keyword evidence="2" id="KW-1185">Reference proteome</keyword>
<dbReference type="EMBL" id="CP095061">
    <property type="protein sequence ID" value="UOQ66205.1"/>
    <property type="molecule type" value="Genomic_DNA"/>
</dbReference>
<accession>A0ABY4G5M6</accession>
<protein>
    <submittedName>
        <fullName evidence="1">Uncharacterized protein</fullName>
    </submittedName>
</protein>
<dbReference type="Proteomes" id="UP000830401">
    <property type="component" value="Chromosome"/>
</dbReference>